<keyword evidence="11" id="KW-1185">Reference proteome</keyword>
<dbReference type="PROSITE" id="PS00387">
    <property type="entry name" value="PPASE"/>
    <property type="match status" value="1"/>
</dbReference>
<dbReference type="GO" id="GO:0005737">
    <property type="term" value="C:cytoplasm"/>
    <property type="evidence" value="ECO:0007669"/>
    <property type="project" value="InterPro"/>
</dbReference>
<evidence type="ECO:0000313" key="9">
    <source>
        <dbReference type="EMBL" id="CAE0195549.1"/>
    </source>
</evidence>
<dbReference type="InterPro" id="IPR036649">
    <property type="entry name" value="Pyrophosphatase_sf"/>
</dbReference>
<evidence type="ECO:0000256" key="1">
    <source>
        <dbReference type="ARBA" id="ARBA00001946"/>
    </source>
</evidence>
<evidence type="ECO:0000256" key="3">
    <source>
        <dbReference type="ARBA" id="ARBA00012146"/>
    </source>
</evidence>
<comment type="catalytic activity">
    <reaction evidence="7">
        <text>diphosphate + H2O = 2 phosphate + H(+)</text>
        <dbReference type="Rhea" id="RHEA:24576"/>
        <dbReference type="ChEBI" id="CHEBI:15377"/>
        <dbReference type="ChEBI" id="CHEBI:15378"/>
        <dbReference type="ChEBI" id="CHEBI:33019"/>
        <dbReference type="ChEBI" id="CHEBI:43474"/>
        <dbReference type="EC" id="3.6.1.1"/>
    </reaction>
</comment>
<dbReference type="Gene3D" id="3.90.80.10">
    <property type="entry name" value="Inorganic pyrophosphatase"/>
    <property type="match status" value="1"/>
</dbReference>
<sequence length="353" mass="37764">MAPRSVRKMTKAKALAALAAGAALVMQGGLCETTAGGNETEAVVPEKKCETCEYVAAPLEQYEGISDPAVELLDFVAALPGGFAVIQENLGNALDFASVLQVDGAPASYWHDIPTYANATSMKDGNLTTHSNETGLLVNFVPEIRRGAIGKLEIIKDLENNPVKYDRKTVTDSAGNALYERPRYVAYGPNPFTYGAIPQTWENSEEPDPVTGIVGDNDPIDALDISAGAVPDIGYPYVGKVLGALGLIDDNETDWKVVMINAADPKAAEYNDIGDVPEDTKEAIFTYFRDKPVAVGDAPGVFWPELTDAYGDGVWKNAEETKEIIQHTSDAYAALVQDCAKVADLEFAYAGCT</sequence>
<reference evidence="9" key="1">
    <citation type="submission" date="2021-01" db="EMBL/GenBank/DDBJ databases">
        <authorList>
            <person name="Corre E."/>
            <person name="Pelletier E."/>
            <person name="Niang G."/>
            <person name="Scheremetjew M."/>
            <person name="Finn R."/>
            <person name="Kale V."/>
            <person name="Holt S."/>
            <person name="Cochrane G."/>
            <person name="Meng A."/>
            <person name="Brown T."/>
            <person name="Cohen L."/>
        </authorList>
    </citation>
    <scope>NUCLEOTIDE SEQUENCE</scope>
    <source>
        <strain evidence="9">RCC1871</strain>
    </source>
</reference>
<dbReference type="GO" id="GO:0004427">
    <property type="term" value="F:inorganic diphosphate phosphatase activity"/>
    <property type="evidence" value="ECO:0007669"/>
    <property type="project" value="UniProtKB-EC"/>
</dbReference>
<dbReference type="EMBL" id="HBHZ01011200">
    <property type="protein sequence ID" value="CAE0195549.1"/>
    <property type="molecule type" value="Transcribed_RNA"/>
</dbReference>
<keyword evidence="5" id="KW-0378">Hydrolase</keyword>
<dbReference type="Pfam" id="PF00719">
    <property type="entry name" value="Pyrophosphatase"/>
    <property type="match status" value="1"/>
</dbReference>
<accession>A0A7S3FSM0</accession>
<evidence type="ECO:0000313" key="11">
    <source>
        <dbReference type="Proteomes" id="UP001472866"/>
    </source>
</evidence>
<dbReference type="AlphaFoldDB" id="A0A7S3FSM0"/>
<protein>
    <recommendedName>
        <fullName evidence="3">inorganic diphosphatase</fullName>
        <ecNumber evidence="3">3.6.1.1</ecNumber>
    </recommendedName>
</protein>
<evidence type="ECO:0000313" key="10">
    <source>
        <dbReference type="EMBL" id="WZN63126.1"/>
    </source>
</evidence>
<dbReference type="EC" id="3.6.1.1" evidence="3"/>
<evidence type="ECO:0000256" key="5">
    <source>
        <dbReference type="ARBA" id="ARBA00022801"/>
    </source>
</evidence>
<dbReference type="PANTHER" id="PTHR10286">
    <property type="entry name" value="INORGANIC PYROPHOSPHATASE"/>
    <property type="match status" value="1"/>
</dbReference>
<feature type="signal peptide" evidence="8">
    <location>
        <begin position="1"/>
        <end position="31"/>
    </location>
</feature>
<comment type="similarity">
    <text evidence="2">Belongs to the PPase family.</text>
</comment>
<keyword evidence="8" id="KW-0732">Signal</keyword>
<evidence type="ECO:0000256" key="6">
    <source>
        <dbReference type="ARBA" id="ARBA00022842"/>
    </source>
</evidence>
<gene>
    <name evidence="9" type="ORF">CROS1456_LOCUS8646</name>
    <name evidence="10" type="ORF">HKI87_07g46710</name>
</gene>
<feature type="chain" id="PRO_5044661300" description="inorganic diphosphatase" evidence="8">
    <location>
        <begin position="32"/>
        <end position="353"/>
    </location>
</feature>
<dbReference type="EMBL" id="CP151507">
    <property type="protein sequence ID" value="WZN63126.1"/>
    <property type="molecule type" value="Genomic_DNA"/>
</dbReference>
<reference evidence="10 11" key="2">
    <citation type="submission" date="2024-03" db="EMBL/GenBank/DDBJ databases">
        <title>Complete genome sequence of the green alga Chloropicon roscoffensis RCC1871.</title>
        <authorList>
            <person name="Lemieux C."/>
            <person name="Pombert J.-F."/>
            <person name="Otis C."/>
            <person name="Turmel M."/>
        </authorList>
    </citation>
    <scope>NUCLEOTIDE SEQUENCE [LARGE SCALE GENOMIC DNA]</scope>
    <source>
        <strain evidence="10 11">RCC1871</strain>
    </source>
</reference>
<evidence type="ECO:0000256" key="4">
    <source>
        <dbReference type="ARBA" id="ARBA00022723"/>
    </source>
</evidence>
<evidence type="ECO:0000256" key="7">
    <source>
        <dbReference type="ARBA" id="ARBA00047820"/>
    </source>
</evidence>
<dbReference type="Proteomes" id="UP001472866">
    <property type="component" value="Chromosome 07"/>
</dbReference>
<dbReference type="SUPFAM" id="SSF50324">
    <property type="entry name" value="Inorganic pyrophosphatase"/>
    <property type="match status" value="1"/>
</dbReference>
<organism evidence="9">
    <name type="scientific">Chloropicon roscoffensis</name>
    <dbReference type="NCBI Taxonomy" id="1461544"/>
    <lineage>
        <taxon>Eukaryota</taxon>
        <taxon>Viridiplantae</taxon>
        <taxon>Chlorophyta</taxon>
        <taxon>Chloropicophyceae</taxon>
        <taxon>Chloropicales</taxon>
        <taxon>Chloropicaceae</taxon>
        <taxon>Chloropicon</taxon>
    </lineage>
</organism>
<comment type="cofactor">
    <cofactor evidence="1">
        <name>Mg(2+)</name>
        <dbReference type="ChEBI" id="CHEBI:18420"/>
    </cofactor>
</comment>
<dbReference type="GO" id="GO:0000287">
    <property type="term" value="F:magnesium ion binding"/>
    <property type="evidence" value="ECO:0007669"/>
    <property type="project" value="InterPro"/>
</dbReference>
<dbReference type="GO" id="GO:0006796">
    <property type="term" value="P:phosphate-containing compound metabolic process"/>
    <property type="evidence" value="ECO:0007669"/>
    <property type="project" value="InterPro"/>
</dbReference>
<keyword evidence="6" id="KW-0460">Magnesium</keyword>
<proteinExistence type="inferred from homology"/>
<dbReference type="InterPro" id="IPR008162">
    <property type="entry name" value="Pyrophosphatase"/>
</dbReference>
<name>A0A7S3FSM0_9CHLO</name>
<evidence type="ECO:0000256" key="8">
    <source>
        <dbReference type="SAM" id="SignalP"/>
    </source>
</evidence>
<keyword evidence="4" id="KW-0479">Metal-binding</keyword>
<evidence type="ECO:0000256" key="2">
    <source>
        <dbReference type="ARBA" id="ARBA00006220"/>
    </source>
</evidence>